<dbReference type="PANTHER" id="PTHR37807">
    <property type="entry name" value="OS07G0160300 PROTEIN"/>
    <property type="match status" value="1"/>
</dbReference>
<protein>
    <submittedName>
        <fullName evidence="1">AAA family ATPase</fullName>
    </submittedName>
</protein>
<sequence length="170" mass="18773">MPRLLVLSGLPGTGKTTLARPLARRLGAVYVRIDTIEQAMRSSEVAPVEVEDHGYRAGYGVTADNLALGRDVVAECVNPLAITRAAWREVARKAGADCHEIELVCSDLHKHRARVEGRVTDIPGLILPRWDDVLARDYEPWHGPHLMIDTAAMTPDEAVRHILHRIGLHS</sequence>
<dbReference type="InterPro" id="IPR027417">
    <property type="entry name" value="P-loop_NTPase"/>
</dbReference>
<dbReference type="Proteomes" id="UP000470384">
    <property type="component" value="Unassembled WGS sequence"/>
</dbReference>
<dbReference type="Pfam" id="PF13671">
    <property type="entry name" value="AAA_33"/>
    <property type="match status" value="1"/>
</dbReference>
<keyword evidence="2" id="KW-1185">Reference proteome</keyword>
<name>A0A845Q9X8_9HYPH</name>
<proteinExistence type="predicted"/>
<accession>A0A845Q9X8</accession>
<reference evidence="1 2" key="1">
    <citation type="journal article" date="2016" name="Int. J. Syst. Evol. Microbiol.">
        <title>Pyruvatibacter mobilis gen. nov., sp. nov., a marine bacterium from the culture broth of Picochlorum sp. 122.</title>
        <authorList>
            <person name="Wang G."/>
            <person name="Tang M."/>
            <person name="Wu H."/>
            <person name="Dai S."/>
            <person name="Li T."/>
            <person name="Chen C."/>
            <person name="He H."/>
            <person name="Fan J."/>
            <person name="Xiang W."/>
            <person name="Li X."/>
        </authorList>
    </citation>
    <scope>NUCLEOTIDE SEQUENCE [LARGE SCALE GENOMIC DNA]</scope>
    <source>
        <strain evidence="1 2">GYP-11</strain>
    </source>
</reference>
<dbReference type="Gene3D" id="3.40.50.300">
    <property type="entry name" value="P-loop containing nucleotide triphosphate hydrolases"/>
    <property type="match status" value="1"/>
</dbReference>
<dbReference type="PANTHER" id="PTHR37807:SF3">
    <property type="entry name" value="OS07G0160300 PROTEIN"/>
    <property type="match status" value="1"/>
</dbReference>
<organism evidence="1 2">
    <name type="scientific">Pyruvatibacter mobilis</name>
    <dbReference type="NCBI Taxonomy" id="1712261"/>
    <lineage>
        <taxon>Bacteria</taxon>
        <taxon>Pseudomonadati</taxon>
        <taxon>Pseudomonadota</taxon>
        <taxon>Alphaproteobacteria</taxon>
        <taxon>Hyphomicrobiales</taxon>
        <taxon>Parvibaculaceae</taxon>
        <taxon>Pyruvatibacter</taxon>
    </lineage>
</organism>
<evidence type="ECO:0000313" key="2">
    <source>
        <dbReference type="Proteomes" id="UP000470384"/>
    </source>
</evidence>
<dbReference type="OrthoDB" id="3819922at2"/>
<dbReference type="RefSeq" id="WP_027845122.1">
    <property type="nucleotide sequence ID" value="NZ_BMHN01000001.1"/>
</dbReference>
<dbReference type="SUPFAM" id="SSF52540">
    <property type="entry name" value="P-loop containing nucleoside triphosphate hydrolases"/>
    <property type="match status" value="1"/>
</dbReference>
<dbReference type="EMBL" id="WXYQ01000004">
    <property type="protein sequence ID" value="NBG94901.1"/>
    <property type="molecule type" value="Genomic_DNA"/>
</dbReference>
<gene>
    <name evidence="1" type="ORF">GTQ45_04060</name>
</gene>
<comment type="caution">
    <text evidence="1">The sequence shown here is derived from an EMBL/GenBank/DDBJ whole genome shotgun (WGS) entry which is preliminary data.</text>
</comment>
<dbReference type="AlphaFoldDB" id="A0A845Q9X8"/>
<dbReference type="GeneID" id="300655812"/>
<evidence type="ECO:0000313" key="1">
    <source>
        <dbReference type="EMBL" id="NBG94901.1"/>
    </source>
</evidence>